<organism evidence="1 2">
    <name type="scientific">Schizophyllum amplum</name>
    <dbReference type="NCBI Taxonomy" id="97359"/>
    <lineage>
        <taxon>Eukaryota</taxon>
        <taxon>Fungi</taxon>
        <taxon>Dikarya</taxon>
        <taxon>Basidiomycota</taxon>
        <taxon>Agaricomycotina</taxon>
        <taxon>Agaricomycetes</taxon>
        <taxon>Agaricomycetidae</taxon>
        <taxon>Agaricales</taxon>
        <taxon>Schizophyllaceae</taxon>
        <taxon>Schizophyllum</taxon>
    </lineage>
</organism>
<proteinExistence type="predicted"/>
<sequence length="175" mass="19831">MFDCRTGKCYHIFSDFSISSNDAVRPPMVMHAGRWPPNAPSPIIMRRLSQAVIWMIVKVPTGHTRIRHPSSSVLAIGAPTNIAYKNRLLRLSIRLLRALTVSQPVSWRVTASRMLRRALLTTSSVVPDVPVQQATYPPRTDSQFWTFLSGYPLLCDDSLLPDIGHVRLRDRLRQT</sequence>
<comment type="caution">
    <text evidence="1">The sequence shown here is derived from an EMBL/GenBank/DDBJ whole genome shotgun (WGS) entry which is preliminary data.</text>
</comment>
<evidence type="ECO:0000313" key="2">
    <source>
        <dbReference type="Proteomes" id="UP000320762"/>
    </source>
</evidence>
<name>A0A550BUK2_9AGAR</name>
<protein>
    <submittedName>
        <fullName evidence="1">Uncharacterized protein</fullName>
    </submittedName>
</protein>
<keyword evidence="2" id="KW-1185">Reference proteome</keyword>
<dbReference type="AlphaFoldDB" id="A0A550BUK2"/>
<dbReference type="EMBL" id="VDMD01000077">
    <property type="protein sequence ID" value="TRM56225.1"/>
    <property type="molecule type" value="Genomic_DNA"/>
</dbReference>
<evidence type="ECO:0000313" key="1">
    <source>
        <dbReference type="EMBL" id="TRM56225.1"/>
    </source>
</evidence>
<accession>A0A550BUK2</accession>
<dbReference type="Proteomes" id="UP000320762">
    <property type="component" value="Unassembled WGS sequence"/>
</dbReference>
<reference evidence="1 2" key="1">
    <citation type="journal article" date="2019" name="New Phytol.">
        <title>Comparative genomics reveals unique wood-decay strategies and fruiting body development in the Schizophyllaceae.</title>
        <authorList>
            <person name="Almasi E."/>
            <person name="Sahu N."/>
            <person name="Krizsan K."/>
            <person name="Balint B."/>
            <person name="Kovacs G.M."/>
            <person name="Kiss B."/>
            <person name="Cseklye J."/>
            <person name="Drula E."/>
            <person name="Henrissat B."/>
            <person name="Nagy I."/>
            <person name="Chovatia M."/>
            <person name="Adam C."/>
            <person name="LaButti K."/>
            <person name="Lipzen A."/>
            <person name="Riley R."/>
            <person name="Grigoriev I.V."/>
            <person name="Nagy L.G."/>
        </authorList>
    </citation>
    <scope>NUCLEOTIDE SEQUENCE [LARGE SCALE GENOMIC DNA]</scope>
    <source>
        <strain evidence="1 2">NL-1724</strain>
    </source>
</reference>
<gene>
    <name evidence="1" type="ORF">BD626DRAFT_520412</name>
</gene>